<gene>
    <name evidence="9" type="primary">ALA1</name>
    <name evidence="11" type="ORF">AMAG_13579</name>
</gene>
<dbReference type="SUPFAM" id="SSF101353">
    <property type="entry name" value="Putative anticodon-binding domain of alanyl-tRNA synthetase (AlaRS)"/>
    <property type="match status" value="1"/>
</dbReference>
<dbReference type="EMBL" id="GG745360">
    <property type="protein sequence ID" value="KNE69183.1"/>
    <property type="molecule type" value="Genomic_DNA"/>
</dbReference>
<dbReference type="PRINTS" id="PR00980">
    <property type="entry name" value="TRNASYNTHALA"/>
</dbReference>
<keyword evidence="12" id="KW-1185">Reference proteome</keyword>
<dbReference type="Gene3D" id="2.40.30.130">
    <property type="match status" value="1"/>
</dbReference>
<comment type="caution">
    <text evidence="9">Lacks conserved residue(s) required for the propagation of feature annotation.</text>
</comment>
<keyword evidence="9" id="KW-0963">Cytoplasm</keyword>
<evidence type="ECO:0000256" key="4">
    <source>
        <dbReference type="ARBA" id="ARBA00022741"/>
    </source>
</evidence>
<dbReference type="AlphaFoldDB" id="A0A0L0T2U6"/>
<evidence type="ECO:0000259" key="10">
    <source>
        <dbReference type="PROSITE" id="PS50860"/>
    </source>
</evidence>
<dbReference type="eggNOG" id="KOG0188">
    <property type="taxonomic scope" value="Eukaryota"/>
</dbReference>
<evidence type="ECO:0000256" key="3">
    <source>
        <dbReference type="ARBA" id="ARBA00022598"/>
    </source>
</evidence>
<dbReference type="InterPro" id="IPR009000">
    <property type="entry name" value="Transl_B-barrel_sf"/>
</dbReference>
<dbReference type="PANTHER" id="PTHR11777:SF9">
    <property type="entry name" value="ALANINE--TRNA LIGASE, CYTOPLASMIC"/>
    <property type="match status" value="1"/>
</dbReference>
<dbReference type="GO" id="GO:0002161">
    <property type="term" value="F:aminoacyl-tRNA deacylase activity"/>
    <property type="evidence" value="ECO:0007669"/>
    <property type="project" value="TreeGrafter"/>
</dbReference>
<proteinExistence type="inferred from homology"/>
<accession>A0A0L0T2U6</accession>
<evidence type="ECO:0000313" key="11">
    <source>
        <dbReference type="EMBL" id="KNE69183.1"/>
    </source>
</evidence>
<dbReference type="OrthoDB" id="2423964at2759"/>
<evidence type="ECO:0000256" key="6">
    <source>
        <dbReference type="ARBA" id="ARBA00022884"/>
    </source>
</evidence>
<dbReference type="FunFam" id="3.30.980.10:FF:000004">
    <property type="entry name" value="Alanine--tRNA ligase, cytoplasmic"/>
    <property type="match status" value="1"/>
</dbReference>
<comment type="function">
    <text evidence="9">Catalyzes the attachment of alanine to tRNA(Ala) in a two-step reaction: alanine is first activated by ATP to form Ala-AMP and then transferred to the acceptor end of tRNA(Ala). Also edits incorrectly charged tRNA(Ala) via its editing domain.</text>
</comment>
<dbReference type="PROSITE" id="PS50860">
    <property type="entry name" value="AA_TRNA_LIGASE_II_ALA"/>
    <property type="match status" value="1"/>
</dbReference>
<dbReference type="Gene3D" id="3.30.930.10">
    <property type="entry name" value="Bira Bifunctional Protein, Domain 2"/>
    <property type="match status" value="1"/>
</dbReference>
<dbReference type="InterPro" id="IPR050058">
    <property type="entry name" value="Ala-tRNA_ligase"/>
</dbReference>
<comment type="subcellular location">
    <subcellularLocation>
        <location evidence="9">Mitochondrion</location>
    </subcellularLocation>
    <subcellularLocation>
        <location evidence="9">Cytoplasm</location>
    </subcellularLocation>
</comment>
<keyword evidence="4 9" id="KW-0547">Nucleotide-binding</keyword>
<keyword evidence="5 9" id="KW-0067">ATP-binding</keyword>
<evidence type="ECO:0000256" key="5">
    <source>
        <dbReference type="ARBA" id="ARBA00022840"/>
    </source>
</evidence>
<feature type="domain" description="Alanyl-transfer RNA synthetases family profile" evidence="10">
    <location>
        <begin position="10"/>
        <end position="679"/>
    </location>
</feature>
<comment type="catalytic activity">
    <reaction evidence="9">
        <text>tRNA(Ala) + L-alanine + ATP = L-alanyl-tRNA(Ala) + AMP + diphosphate</text>
        <dbReference type="Rhea" id="RHEA:12540"/>
        <dbReference type="Rhea" id="RHEA-COMP:9657"/>
        <dbReference type="Rhea" id="RHEA-COMP:9923"/>
        <dbReference type="ChEBI" id="CHEBI:30616"/>
        <dbReference type="ChEBI" id="CHEBI:33019"/>
        <dbReference type="ChEBI" id="CHEBI:57972"/>
        <dbReference type="ChEBI" id="CHEBI:78442"/>
        <dbReference type="ChEBI" id="CHEBI:78497"/>
        <dbReference type="ChEBI" id="CHEBI:456215"/>
        <dbReference type="EC" id="6.1.1.7"/>
    </reaction>
</comment>
<evidence type="ECO:0000313" key="12">
    <source>
        <dbReference type="Proteomes" id="UP000054350"/>
    </source>
</evidence>
<dbReference type="InterPro" id="IPR045864">
    <property type="entry name" value="aa-tRNA-synth_II/BPL/LPL"/>
</dbReference>
<evidence type="ECO:0000256" key="9">
    <source>
        <dbReference type="HAMAP-Rule" id="MF_03133"/>
    </source>
</evidence>
<dbReference type="InterPro" id="IPR023033">
    <property type="entry name" value="Ala_tRNA_ligase_euk/bac"/>
</dbReference>
<organism evidence="11 12">
    <name type="scientific">Allomyces macrogynus (strain ATCC 38327)</name>
    <name type="common">Allomyces javanicus var. macrogynus</name>
    <dbReference type="NCBI Taxonomy" id="578462"/>
    <lineage>
        <taxon>Eukaryota</taxon>
        <taxon>Fungi</taxon>
        <taxon>Fungi incertae sedis</taxon>
        <taxon>Blastocladiomycota</taxon>
        <taxon>Blastocladiomycetes</taxon>
        <taxon>Blastocladiales</taxon>
        <taxon>Blastocladiaceae</taxon>
        <taxon>Allomyces</taxon>
    </lineage>
</organism>
<keyword evidence="2 9" id="KW-0820">tRNA-binding</keyword>
<dbReference type="GO" id="GO:0005739">
    <property type="term" value="C:mitochondrion"/>
    <property type="evidence" value="ECO:0007669"/>
    <property type="project" value="UniProtKB-SubCell"/>
</dbReference>
<dbReference type="SUPFAM" id="SSF55186">
    <property type="entry name" value="ThrRS/AlaRS common domain"/>
    <property type="match status" value="1"/>
</dbReference>
<dbReference type="GO" id="GO:0070143">
    <property type="term" value="P:mitochondrial alanyl-tRNA aminoacylation"/>
    <property type="evidence" value="ECO:0007669"/>
    <property type="project" value="UniProtKB-UniRule"/>
</dbReference>
<keyword evidence="8 9" id="KW-0030">Aminoacyl-tRNA synthetase</keyword>
<dbReference type="InterPro" id="IPR018162">
    <property type="entry name" value="Ala-tRNA-ligase_IIc_anticod-bd"/>
</dbReference>
<comment type="domain">
    <text evidence="9">Consists of three domains; the N-terminal catalytic domain, the editing domain and the C-terminal C-Ala domain. The editing domain removes incorrectly charged amino acids, while the C-Ala domain, along with tRNA(Ala), serves as a bridge to cooperatively bring together the editing and aminoacylation centers thus stimulating deacylation of misacylated tRNAs.</text>
</comment>
<dbReference type="Proteomes" id="UP000054350">
    <property type="component" value="Unassembled WGS sequence"/>
</dbReference>
<evidence type="ECO:0000256" key="2">
    <source>
        <dbReference type="ARBA" id="ARBA00022555"/>
    </source>
</evidence>
<dbReference type="InterPro" id="IPR018165">
    <property type="entry name" value="Ala-tRNA-synth_IIc_core"/>
</dbReference>
<dbReference type="Pfam" id="PF01411">
    <property type="entry name" value="tRNA-synt_2c"/>
    <property type="match status" value="1"/>
</dbReference>
<dbReference type="InterPro" id="IPR018163">
    <property type="entry name" value="Thr/Ala-tRNA-synth_IIc_edit"/>
</dbReference>
<dbReference type="CDD" id="cd00673">
    <property type="entry name" value="AlaRS_core"/>
    <property type="match status" value="1"/>
</dbReference>
<keyword evidence="6 9" id="KW-0694">RNA-binding</keyword>
<dbReference type="Gene3D" id="3.30.54.20">
    <property type="match status" value="1"/>
</dbReference>
<dbReference type="SUPFAM" id="SSF55681">
    <property type="entry name" value="Class II aaRS and biotin synthetases"/>
    <property type="match status" value="1"/>
</dbReference>
<reference evidence="12" key="2">
    <citation type="submission" date="2009-11" db="EMBL/GenBank/DDBJ databases">
        <title>The Genome Sequence of Allomyces macrogynus strain ATCC 38327.</title>
        <authorList>
            <consortium name="The Broad Institute Genome Sequencing Platform"/>
            <person name="Russ C."/>
            <person name="Cuomo C."/>
            <person name="Shea T."/>
            <person name="Young S.K."/>
            <person name="Zeng Q."/>
            <person name="Koehrsen M."/>
            <person name="Haas B."/>
            <person name="Borodovsky M."/>
            <person name="Guigo R."/>
            <person name="Alvarado L."/>
            <person name="Berlin A."/>
            <person name="Borenstein D."/>
            <person name="Chen Z."/>
            <person name="Engels R."/>
            <person name="Freedman E."/>
            <person name="Gellesch M."/>
            <person name="Goldberg J."/>
            <person name="Griggs A."/>
            <person name="Gujja S."/>
            <person name="Heiman D."/>
            <person name="Hepburn T."/>
            <person name="Howarth C."/>
            <person name="Jen D."/>
            <person name="Larson L."/>
            <person name="Lewis B."/>
            <person name="Mehta T."/>
            <person name="Park D."/>
            <person name="Pearson M."/>
            <person name="Roberts A."/>
            <person name="Saif S."/>
            <person name="Shenoy N."/>
            <person name="Sisk P."/>
            <person name="Stolte C."/>
            <person name="Sykes S."/>
            <person name="Walk T."/>
            <person name="White J."/>
            <person name="Yandava C."/>
            <person name="Burger G."/>
            <person name="Gray M.W."/>
            <person name="Holland P.W.H."/>
            <person name="King N."/>
            <person name="Lang F.B.F."/>
            <person name="Roger A.J."/>
            <person name="Ruiz-Trillo I."/>
            <person name="Lander E."/>
            <person name="Nusbaum C."/>
        </authorList>
    </citation>
    <scope>NUCLEOTIDE SEQUENCE [LARGE SCALE GENOMIC DNA]</scope>
    <source>
        <strain evidence="12">ATCC 38327</strain>
    </source>
</reference>
<evidence type="ECO:0000256" key="7">
    <source>
        <dbReference type="ARBA" id="ARBA00022917"/>
    </source>
</evidence>
<keyword evidence="7 9" id="KW-0648">Protein biosynthesis</keyword>
<dbReference type="HAMAP" id="MF_00036_B">
    <property type="entry name" value="Ala_tRNA_synth_B"/>
    <property type="match status" value="1"/>
</dbReference>
<dbReference type="NCBIfam" id="TIGR00344">
    <property type="entry name" value="alaS"/>
    <property type="match status" value="1"/>
</dbReference>
<keyword evidence="9" id="KW-0496">Mitochondrion</keyword>
<comment type="subunit">
    <text evidence="9">Monomer.</text>
</comment>
<name>A0A0L0T2U6_ALLM3</name>
<dbReference type="STRING" id="578462.A0A0L0T2U6"/>
<dbReference type="PANTHER" id="PTHR11777">
    <property type="entry name" value="ALANYL-TRNA SYNTHETASE"/>
    <property type="match status" value="1"/>
</dbReference>
<dbReference type="InterPro" id="IPR002318">
    <property type="entry name" value="Ala-tRNA-lgiase_IIc"/>
</dbReference>
<comment type="similarity">
    <text evidence="1 9">Belongs to the class-II aminoacyl-tRNA synthetase family.</text>
</comment>
<dbReference type="Gene3D" id="3.30.980.10">
    <property type="entry name" value="Threonyl-trna Synthetase, Chain A, domain 2"/>
    <property type="match status" value="1"/>
</dbReference>
<dbReference type="GO" id="GO:0000049">
    <property type="term" value="F:tRNA binding"/>
    <property type="evidence" value="ECO:0007669"/>
    <property type="project" value="UniProtKB-KW"/>
</dbReference>
<protein>
    <recommendedName>
        <fullName evidence="9">Alanine--tRNA ligase</fullName>
        <ecNumber evidence="9">6.1.1.7</ecNumber>
    </recommendedName>
    <alternativeName>
        <fullName evidence="9">Alanyl-tRNA synthetase</fullName>
        <shortName evidence="9">AlaRS</shortName>
    </alternativeName>
</protein>
<dbReference type="GO" id="GO:0008270">
    <property type="term" value="F:zinc ion binding"/>
    <property type="evidence" value="ECO:0007669"/>
    <property type="project" value="UniProtKB-UniRule"/>
</dbReference>
<dbReference type="GO" id="GO:0005524">
    <property type="term" value="F:ATP binding"/>
    <property type="evidence" value="ECO:0007669"/>
    <property type="project" value="UniProtKB-UniRule"/>
</dbReference>
<sequence>MSAAARLRTLTAGQVRSKFVDYFATRGHRHVPSSSLIPSNDKSILFTNAGMVQFKQHFLNPTAAPCKAAVSVQKCVRAGGKHNDLDNVGYTPRHHTFFEMLGNFSFGSYDKTQAIRYAWEFLTEELQLPKERLKATVLESDRQSLDIWTNVIGLPRSSVAQLTERDNWWSMGEFGPCGPCTEVFWDNHSMDPERWLEIWNVVFMQHNKTLDGLSDLDTLCIDTGMGLERVLSVLQGSLDNYQTDLFVPLLDKIRSAATNRAADPALHRIMADHVKSSVFLMSDGVIPGPVNRGYVLRKIVRRGARAAATVGGIHMTDLVPTVLDMYPRDLYPELHERRVQVTEMLRSEEEFLHSILTRARHQVTVYLKNATSESRVIPADRAFDMYASHGFPLDVVEMIAEEHGWTVDVDGVQVLLEEHRHVSAGKLTADDEPTTKSVAVTNAANKFVGYDRLTVDTTVRAVDLADSANAVVVLQDCPFYALGGGQAPDVGSLTIIAPDGHQLTVPCRAVALNDDCTAVVLDASTLPPSALVTGAQVHAAVDTAHRARVAAHHSATHLVHYALHQVLGPYVTQAGSSVDAAKLSFDFTHPKALTTDQLVQVQAVANGIATAAHAAEIATVPMTTAKSMGAAMHFADKYGDAGRVVFSSVPPSSLLRTHVTSAPRDGPIVILSGPVVRAGHSTGLRRFAGAAALSRRRGPCKQRSALPRKCLPATGTSAEGVPLDLPDRIARAKAHTKTVQKAKDAMLAHLAKHHVGPAPREVAGATVFHVDPSMEEAYLKRRIGAMRAEVKDKPVVMTHGAQITVLAPASVDAKALVMTIVERFGGSGGGSKGMATGKVPKSLGDKAWDEAIAAALSK</sequence>
<reference evidence="11 12" key="1">
    <citation type="submission" date="2009-11" db="EMBL/GenBank/DDBJ databases">
        <title>Annotation of Allomyces macrogynus ATCC 38327.</title>
        <authorList>
            <consortium name="The Broad Institute Genome Sequencing Platform"/>
            <person name="Russ C."/>
            <person name="Cuomo C."/>
            <person name="Burger G."/>
            <person name="Gray M.W."/>
            <person name="Holland P.W.H."/>
            <person name="King N."/>
            <person name="Lang F.B.F."/>
            <person name="Roger A.J."/>
            <person name="Ruiz-Trillo I."/>
            <person name="Young S.K."/>
            <person name="Zeng Q."/>
            <person name="Gargeya S."/>
            <person name="Fitzgerald M."/>
            <person name="Haas B."/>
            <person name="Abouelleil A."/>
            <person name="Alvarado L."/>
            <person name="Arachchi H.M."/>
            <person name="Berlin A."/>
            <person name="Chapman S.B."/>
            <person name="Gearin G."/>
            <person name="Goldberg J."/>
            <person name="Griggs A."/>
            <person name="Gujja S."/>
            <person name="Hansen M."/>
            <person name="Heiman D."/>
            <person name="Howarth C."/>
            <person name="Larimer J."/>
            <person name="Lui A."/>
            <person name="MacDonald P.J.P."/>
            <person name="McCowen C."/>
            <person name="Montmayeur A."/>
            <person name="Murphy C."/>
            <person name="Neiman D."/>
            <person name="Pearson M."/>
            <person name="Priest M."/>
            <person name="Roberts A."/>
            <person name="Saif S."/>
            <person name="Shea T."/>
            <person name="Sisk P."/>
            <person name="Stolte C."/>
            <person name="Sykes S."/>
            <person name="Wortman J."/>
            <person name="Nusbaum C."/>
            <person name="Birren B."/>
        </authorList>
    </citation>
    <scope>NUCLEOTIDE SEQUENCE [LARGE SCALE GENOMIC DNA]</scope>
    <source>
        <strain evidence="11 12">ATCC 38327</strain>
    </source>
</reference>
<dbReference type="EC" id="6.1.1.7" evidence="9"/>
<dbReference type="VEuPathDB" id="FungiDB:AMAG_13579"/>
<dbReference type="GO" id="GO:0004813">
    <property type="term" value="F:alanine-tRNA ligase activity"/>
    <property type="evidence" value="ECO:0007669"/>
    <property type="project" value="UniProtKB-UniRule"/>
</dbReference>
<dbReference type="InterPro" id="IPR018164">
    <property type="entry name" value="Ala-tRNA-synth_IIc_N"/>
</dbReference>
<evidence type="ECO:0000256" key="8">
    <source>
        <dbReference type="ARBA" id="ARBA00023146"/>
    </source>
</evidence>
<dbReference type="SUPFAM" id="SSF50447">
    <property type="entry name" value="Translation proteins"/>
    <property type="match status" value="1"/>
</dbReference>
<evidence type="ECO:0000256" key="1">
    <source>
        <dbReference type="ARBA" id="ARBA00008226"/>
    </source>
</evidence>
<keyword evidence="3 9" id="KW-0436">Ligase</keyword>